<keyword evidence="3" id="KW-1185">Reference proteome</keyword>
<feature type="region of interest" description="Disordered" evidence="1">
    <location>
        <begin position="25"/>
        <end position="52"/>
    </location>
</feature>
<gene>
    <name evidence="2" type="ORF">F4695_001607</name>
</gene>
<organism evidence="2 3">
    <name type="scientific">Rhizobium soli</name>
    <dbReference type="NCBI Taxonomy" id="424798"/>
    <lineage>
        <taxon>Bacteria</taxon>
        <taxon>Pseudomonadati</taxon>
        <taxon>Pseudomonadota</taxon>
        <taxon>Alphaproteobacteria</taxon>
        <taxon>Hyphomicrobiales</taxon>
        <taxon>Rhizobiaceae</taxon>
        <taxon>Rhizobium/Agrobacterium group</taxon>
        <taxon>Rhizobium</taxon>
    </lineage>
</organism>
<evidence type="ECO:0000256" key="1">
    <source>
        <dbReference type="SAM" id="MobiDB-lite"/>
    </source>
</evidence>
<evidence type="ECO:0000313" key="3">
    <source>
        <dbReference type="Proteomes" id="UP000585437"/>
    </source>
</evidence>
<comment type="caution">
    <text evidence="2">The sequence shown here is derived from an EMBL/GenBank/DDBJ whole genome shotgun (WGS) entry which is preliminary data.</text>
</comment>
<dbReference type="AlphaFoldDB" id="A0A7X0JIN2"/>
<protein>
    <submittedName>
        <fullName evidence="2">Uncharacterized protein</fullName>
    </submittedName>
</protein>
<dbReference type="Proteomes" id="UP000585437">
    <property type="component" value="Unassembled WGS sequence"/>
</dbReference>
<evidence type="ECO:0000313" key="2">
    <source>
        <dbReference type="EMBL" id="MBB6508258.1"/>
    </source>
</evidence>
<reference evidence="2 3" key="1">
    <citation type="submission" date="2020-08" db="EMBL/GenBank/DDBJ databases">
        <title>The Agave Microbiome: Exploring the role of microbial communities in plant adaptations to desert environments.</title>
        <authorList>
            <person name="Partida-Martinez L.P."/>
        </authorList>
    </citation>
    <scope>NUCLEOTIDE SEQUENCE [LARGE SCALE GENOMIC DNA]</scope>
    <source>
        <strain evidence="2 3">AS3.12</strain>
    </source>
</reference>
<sequence length="59" mass="6468">MIKRLWLTNSFRCPIFHSFATGRNESAANLPRPKRASYSRSGDQAGSDPNAGVLTICSL</sequence>
<proteinExistence type="predicted"/>
<accession>A0A7X0JIN2</accession>
<dbReference type="EMBL" id="JACHBU010000003">
    <property type="protein sequence ID" value="MBB6508258.1"/>
    <property type="molecule type" value="Genomic_DNA"/>
</dbReference>
<name>A0A7X0JIN2_9HYPH</name>